<reference evidence="1" key="1">
    <citation type="journal article" date="2012" name="Science">
        <title>Fermentation, hydrogen, and sulfur metabolism in multiple uncultivated bacterial phyla.</title>
        <authorList>
            <person name="Wrighton K.C."/>
            <person name="Thomas B.C."/>
            <person name="Sharon I."/>
            <person name="Miller C.S."/>
            <person name="Castelle C.J."/>
            <person name="VerBerkmoes N.C."/>
            <person name="Wilkins M.J."/>
            <person name="Hettich R.L."/>
            <person name="Lipton M.S."/>
            <person name="Williams K.H."/>
            <person name="Long P.E."/>
            <person name="Banfield J.F."/>
        </authorList>
    </citation>
    <scope>NUCLEOTIDE SEQUENCE [LARGE SCALE GENOMIC DNA]</scope>
</reference>
<sequence>MSKIILWDDEKNEIIKRQRWVCFEDVLNSEILDDLEHPNKEKYPNQRIMIVNIWWYPYVCPYVEDEKTIFLKTLFPDRRYKK</sequence>
<name>K2BUV1_9BACT</name>
<protein>
    <submittedName>
        <fullName evidence="1">Uncharacterized protein</fullName>
    </submittedName>
</protein>
<accession>K2BUV1</accession>
<proteinExistence type="predicted"/>
<organism evidence="1">
    <name type="scientific">uncultured bacterium</name>
    <name type="common">gcode 4</name>
    <dbReference type="NCBI Taxonomy" id="1234023"/>
    <lineage>
        <taxon>Bacteria</taxon>
        <taxon>environmental samples</taxon>
    </lineage>
</organism>
<dbReference type="EMBL" id="AMFJ01021653">
    <property type="protein sequence ID" value="EKD66019.1"/>
    <property type="molecule type" value="Genomic_DNA"/>
</dbReference>
<comment type="caution">
    <text evidence="1">The sequence shown here is derived from an EMBL/GenBank/DDBJ whole genome shotgun (WGS) entry which is preliminary data.</text>
</comment>
<dbReference type="AlphaFoldDB" id="K2BUV1"/>
<evidence type="ECO:0000313" key="1">
    <source>
        <dbReference type="EMBL" id="EKD66019.1"/>
    </source>
</evidence>
<gene>
    <name evidence="1" type="ORF">ACD_49C00067G0005</name>
</gene>